<dbReference type="InterPro" id="IPR036412">
    <property type="entry name" value="HAD-like_sf"/>
</dbReference>
<evidence type="ECO:0000313" key="1">
    <source>
        <dbReference type="EMBL" id="QCP35685.1"/>
    </source>
</evidence>
<dbReference type="Gene3D" id="1.10.150.240">
    <property type="entry name" value="Putative phosphatase, domain 2"/>
    <property type="match status" value="1"/>
</dbReference>
<evidence type="ECO:0000313" key="2">
    <source>
        <dbReference type="Proteomes" id="UP000298653"/>
    </source>
</evidence>
<dbReference type="PANTHER" id="PTHR18901">
    <property type="entry name" value="2-DEOXYGLUCOSE-6-PHOSPHATE PHOSPHATASE 2"/>
    <property type="match status" value="1"/>
</dbReference>
<dbReference type="Pfam" id="PF13419">
    <property type="entry name" value="HAD_2"/>
    <property type="match status" value="1"/>
</dbReference>
<dbReference type="KEGG" id="arf:AR1Y2_2231"/>
<dbReference type="EMBL" id="CP040058">
    <property type="protein sequence ID" value="QCP35685.1"/>
    <property type="molecule type" value="Genomic_DNA"/>
</dbReference>
<dbReference type="SFLD" id="SFLDS00003">
    <property type="entry name" value="Haloacid_Dehalogenase"/>
    <property type="match status" value="1"/>
</dbReference>
<dbReference type="InterPro" id="IPR006439">
    <property type="entry name" value="HAD-SF_hydro_IA"/>
</dbReference>
<dbReference type="Proteomes" id="UP000298653">
    <property type="component" value="Chromosome"/>
</dbReference>
<dbReference type="RefSeq" id="WP_137329013.1">
    <property type="nucleotide sequence ID" value="NZ_CP040058.1"/>
</dbReference>
<dbReference type="SFLD" id="SFLDG01129">
    <property type="entry name" value="C1.5:_HAD__Beta-PGM__Phosphata"/>
    <property type="match status" value="1"/>
</dbReference>
<keyword evidence="2" id="KW-1185">Reference proteome</keyword>
<dbReference type="InterPro" id="IPR023214">
    <property type="entry name" value="HAD_sf"/>
</dbReference>
<dbReference type="InterPro" id="IPR023198">
    <property type="entry name" value="PGP-like_dom2"/>
</dbReference>
<dbReference type="AlphaFoldDB" id="A0A4P8IFQ6"/>
<dbReference type="GO" id="GO:0016787">
    <property type="term" value="F:hydrolase activity"/>
    <property type="evidence" value="ECO:0007669"/>
    <property type="project" value="UniProtKB-KW"/>
</dbReference>
<sequence>MIQGVIFDMDGLMLDTETLAIPAWLQAGETYGYPITEEHVRHTFGFSVPGMQEYFTSLFGPDFPFGKALQIRKDYVNDWIDENGVPFKPGLLNLLSFLRDGGYKTAVATSCDLERVTRYFRQGEIMDFFDAIVTGEMVPRSKPFPDIFLKAAERLDLDPSVCVGLEDSPAGLESISRAGMTSIMIPDKIPYSDALKPFVNLVYKDLNDVIAYLKKADNPLNL</sequence>
<name>A0A4P8IFQ6_9FIRM</name>
<dbReference type="OrthoDB" id="9797743at2"/>
<gene>
    <name evidence="1" type="ORF">AR1Y2_2231</name>
</gene>
<keyword evidence="1" id="KW-0378">Hydrolase</keyword>
<dbReference type="EC" id="3.1.3.-" evidence="1"/>
<organism evidence="1 2">
    <name type="scientific">Anaerostipes rhamnosivorans</name>
    <dbReference type="NCBI Taxonomy" id="1229621"/>
    <lineage>
        <taxon>Bacteria</taxon>
        <taxon>Bacillati</taxon>
        <taxon>Bacillota</taxon>
        <taxon>Clostridia</taxon>
        <taxon>Lachnospirales</taxon>
        <taxon>Lachnospiraceae</taxon>
        <taxon>Anaerostipes</taxon>
    </lineage>
</organism>
<dbReference type="InterPro" id="IPR041492">
    <property type="entry name" value="HAD_2"/>
</dbReference>
<dbReference type="Gene3D" id="3.40.50.1000">
    <property type="entry name" value="HAD superfamily/HAD-like"/>
    <property type="match status" value="1"/>
</dbReference>
<reference evidence="1 2" key="1">
    <citation type="submission" date="2019-05" db="EMBL/GenBank/DDBJ databases">
        <title>Complete genome sequencing of Anaerostipes rhamnosivorans.</title>
        <authorList>
            <person name="Bui T.P.N."/>
            <person name="de Vos W.M."/>
        </authorList>
    </citation>
    <scope>NUCLEOTIDE SEQUENCE [LARGE SCALE GENOMIC DNA]</scope>
    <source>
        <strain evidence="1 2">1y2</strain>
    </source>
</reference>
<protein>
    <submittedName>
        <fullName evidence="1">Pseudouridine-5' phosphatase</fullName>
        <ecNumber evidence="1">3.1.3.-</ecNumber>
    </submittedName>
</protein>
<dbReference type="NCBIfam" id="TIGR01509">
    <property type="entry name" value="HAD-SF-IA-v3"/>
    <property type="match status" value="1"/>
</dbReference>
<dbReference type="NCBIfam" id="TIGR01549">
    <property type="entry name" value="HAD-SF-IA-v1"/>
    <property type="match status" value="1"/>
</dbReference>
<proteinExistence type="predicted"/>
<dbReference type="PRINTS" id="PR00413">
    <property type="entry name" value="HADHALOGNASE"/>
</dbReference>
<accession>A0A4P8IFQ6</accession>
<dbReference type="SUPFAM" id="SSF56784">
    <property type="entry name" value="HAD-like"/>
    <property type="match status" value="1"/>
</dbReference>
<dbReference type="PANTHER" id="PTHR18901:SF38">
    <property type="entry name" value="PSEUDOURIDINE-5'-PHOSPHATASE"/>
    <property type="match status" value="1"/>
</dbReference>